<feature type="compositionally biased region" description="Low complexity" evidence="1">
    <location>
        <begin position="1"/>
        <end position="20"/>
    </location>
</feature>
<comment type="caution">
    <text evidence="2">The sequence shown here is derived from an EMBL/GenBank/DDBJ whole genome shotgun (WGS) entry which is preliminary data.</text>
</comment>
<accession>A0A9J6BFU4</accession>
<keyword evidence="3" id="KW-1185">Reference proteome</keyword>
<dbReference type="Proteomes" id="UP001107558">
    <property type="component" value="Chromosome 4"/>
</dbReference>
<protein>
    <submittedName>
        <fullName evidence="2">Uncharacterized protein</fullName>
    </submittedName>
</protein>
<organism evidence="2 3">
    <name type="scientific">Polypedilum vanderplanki</name>
    <name type="common">Sleeping chironomid midge</name>
    <dbReference type="NCBI Taxonomy" id="319348"/>
    <lineage>
        <taxon>Eukaryota</taxon>
        <taxon>Metazoa</taxon>
        <taxon>Ecdysozoa</taxon>
        <taxon>Arthropoda</taxon>
        <taxon>Hexapoda</taxon>
        <taxon>Insecta</taxon>
        <taxon>Pterygota</taxon>
        <taxon>Neoptera</taxon>
        <taxon>Endopterygota</taxon>
        <taxon>Diptera</taxon>
        <taxon>Nematocera</taxon>
        <taxon>Chironomoidea</taxon>
        <taxon>Chironomidae</taxon>
        <taxon>Chironominae</taxon>
        <taxon>Polypedilum</taxon>
        <taxon>Polypedilum</taxon>
    </lineage>
</organism>
<reference evidence="2" key="1">
    <citation type="submission" date="2021-03" db="EMBL/GenBank/DDBJ databases">
        <title>Chromosome level genome of the anhydrobiotic midge Polypedilum vanderplanki.</title>
        <authorList>
            <person name="Yoshida Y."/>
            <person name="Kikawada T."/>
            <person name="Gusev O."/>
        </authorList>
    </citation>
    <scope>NUCLEOTIDE SEQUENCE</scope>
    <source>
        <strain evidence="2">NIAS01</strain>
        <tissue evidence="2">Whole body or cell culture</tissue>
    </source>
</reference>
<feature type="compositionally biased region" description="Low complexity" evidence="1">
    <location>
        <begin position="65"/>
        <end position="79"/>
    </location>
</feature>
<evidence type="ECO:0000313" key="2">
    <source>
        <dbReference type="EMBL" id="KAG5668504.1"/>
    </source>
</evidence>
<name>A0A9J6BFU4_POLVA</name>
<proteinExistence type="predicted"/>
<gene>
    <name evidence="2" type="ORF">PVAND_016443</name>
</gene>
<feature type="compositionally biased region" description="Basic residues" evidence="1">
    <location>
        <begin position="80"/>
        <end position="92"/>
    </location>
</feature>
<feature type="region of interest" description="Disordered" evidence="1">
    <location>
        <begin position="1"/>
        <end position="93"/>
    </location>
</feature>
<dbReference type="AlphaFoldDB" id="A0A9J6BFU4"/>
<evidence type="ECO:0000313" key="3">
    <source>
        <dbReference type="Proteomes" id="UP001107558"/>
    </source>
</evidence>
<evidence type="ECO:0000256" key="1">
    <source>
        <dbReference type="SAM" id="MobiDB-lite"/>
    </source>
</evidence>
<sequence>MSESSSSSQSMQKLRQSSKISMKKISKKSTNIANNSTKKIKKIHEKEQKTTKETQNYETDNDEYSSFSENEGENSQNSSARRKSKRLRRRQPSYKDWQQNEILRRMYEDENSLRHTINEICTKYAQERQEQQTVMQNFQEQQEILWNRLITLQNNSRGYQSIVGSLNAIMDSLKNRLIENGIEVNENVNEEEINVNEE</sequence>
<dbReference type="EMBL" id="JADBJN010000004">
    <property type="protein sequence ID" value="KAG5668504.1"/>
    <property type="molecule type" value="Genomic_DNA"/>
</dbReference>